<evidence type="ECO:0000259" key="3">
    <source>
        <dbReference type="PROSITE" id="PS50011"/>
    </source>
</evidence>
<dbReference type="InterPro" id="IPR008271">
    <property type="entry name" value="Ser/Thr_kinase_AS"/>
</dbReference>
<evidence type="ECO:0000313" key="4">
    <source>
        <dbReference type="EMBL" id="KIO17372.1"/>
    </source>
</evidence>
<feature type="domain" description="Protein kinase" evidence="3">
    <location>
        <begin position="1"/>
        <end position="153"/>
    </location>
</feature>
<dbReference type="InterPro" id="IPR011009">
    <property type="entry name" value="Kinase-like_dom_sf"/>
</dbReference>
<dbReference type="Pfam" id="PF07714">
    <property type="entry name" value="PK_Tyr_Ser-Thr"/>
    <property type="match status" value="1"/>
</dbReference>
<keyword evidence="2" id="KW-0067">ATP-binding</keyword>
<accession>A0A0C3L7B9</accession>
<dbReference type="SUPFAM" id="SSF56112">
    <property type="entry name" value="Protein kinase-like (PK-like)"/>
    <property type="match status" value="1"/>
</dbReference>
<keyword evidence="5" id="KW-1185">Reference proteome</keyword>
<organism evidence="4 5">
    <name type="scientific">Tulasnella calospora MUT 4182</name>
    <dbReference type="NCBI Taxonomy" id="1051891"/>
    <lineage>
        <taxon>Eukaryota</taxon>
        <taxon>Fungi</taxon>
        <taxon>Dikarya</taxon>
        <taxon>Basidiomycota</taxon>
        <taxon>Agaricomycotina</taxon>
        <taxon>Agaricomycetes</taxon>
        <taxon>Cantharellales</taxon>
        <taxon>Tulasnellaceae</taxon>
        <taxon>Tulasnella</taxon>
    </lineage>
</organism>
<dbReference type="InterPro" id="IPR001245">
    <property type="entry name" value="Ser-Thr/Tyr_kinase_cat_dom"/>
</dbReference>
<dbReference type="HOGENOM" id="CLU_000288_7_18_1"/>
<evidence type="ECO:0000256" key="2">
    <source>
        <dbReference type="ARBA" id="ARBA00022840"/>
    </source>
</evidence>
<dbReference type="PANTHER" id="PTHR27001">
    <property type="entry name" value="OS01G0253100 PROTEIN"/>
    <property type="match status" value="1"/>
</dbReference>
<dbReference type="PANTHER" id="PTHR27001:SF931">
    <property type="entry name" value="OS11G0664100 PROTEIN"/>
    <property type="match status" value="1"/>
</dbReference>
<reference evidence="4 5" key="1">
    <citation type="submission" date="2014-04" db="EMBL/GenBank/DDBJ databases">
        <authorList>
            <consortium name="DOE Joint Genome Institute"/>
            <person name="Kuo A."/>
            <person name="Girlanda M."/>
            <person name="Perotto S."/>
            <person name="Kohler A."/>
            <person name="Nagy L.G."/>
            <person name="Floudas D."/>
            <person name="Copeland A."/>
            <person name="Barry K.W."/>
            <person name="Cichocki N."/>
            <person name="Veneault-Fourrey C."/>
            <person name="LaButti K."/>
            <person name="Lindquist E.A."/>
            <person name="Lipzen A."/>
            <person name="Lundell T."/>
            <person name="Morin E."/>
            <person name="Murat C."/>
            <person name="Sun H."/>
            <person name="Tunlid A."/>
            <person name="Henrissat B."/>
            <person name="Grigoriev I.V."/>
            <person name="Hibbett D.S."/>
            <person name="Martin F."/>
            <person name="Nordberg H.P."/>
            <person name="Cantor M.N."/>
            <person name="Hua S.X."/>
        </authorList>
    </citation>
    <scope>NUCLEOTIDE SEQUENCE [LARGE SCALE GENOMIC DNA]</scope>
    <source>
        <strain evidence="4 5">MUT 4182</strain>
    </source>
</reference>
<evidence type="ECO:0000313" key="5">
    <source>
        <dbReference type="Proteomes" id="UP000054248"/>
    </source>
</evidence>
<gene>
    <name evidence="4" type="ORF">M407DRAFT_85054</name>
</gene>
<dbReference type="PROSITE" id="PS50011">
    <property type="entry name" value="PROTEIN_KINASE_DOM"/>
    <property type="match status" value="1"/>
</dbReference>
<sequence>REAFVWSRIEHPNLHPLRGYHLQPEARLISPWCRHGNLLDYLRVNLLSIGWTSLRSCIYQASYGLEHLHSREPPIAHADIKPENVLINDLREAARSDFGLGRVLHDPDIPSGFTTSKTVKGTFKYQARELFDGGQTTCSSDVYAFGGLILTAR</sequence>
<dbReference type="EMBL" id="KN823392">
    <property type="protein sequence ID" value="KIO17372.1"/>
    <property type="molecule type" value="Genomic_DNA"/>
</dbReference>
<dbReference type="GO" id="GO:0005886">
    <property type="term" value="C:plasma membrane"/>
    <property type="evidence" value="ECO:0007669"/>
    <property type="project" value="TreeGrafter"/>
</dbReference>
<protein>
    <recommendedName>
        <fullName evidence="3">Protein kinase domain-containing protein</fullName>
    </recommendedName>
</protein>
<dbReference type="Proteomes" id="UP000054248">
    <property type="component" value="Unassembled WGS sequence"/>
</dbReference>
<dbReference type="InterPro" id="IPR000719">
    <property type="entry name" value="Prot_kinase_dom"/>
</dbReference>
<evidence type="ECO:0000256" key="1">
    <source>
        <dbReference type="ARBA" id="ARBA00022741"/>
    </source>
</evidence>
<proteinExistence type="predicted"/>
<dbReference type="Gene3D" id="1.10.510.10">
    <property type="entry name" value="Transferase(Phosphotransferase) domain 1"/>
    <property type="match status" value="1"/>
</dbReference>
<dbReference type="GO" id="GO:0005524">
    <property type="term" value="F:ATP binding"/>
    <property type="evidence" value="ECO:0007669"/>
    <property type="project" value="UniProtKB-KW"/>
</dbReference>
<reference evidence="5" key="2">
    <citation type="submission" date="2015-01" db="EMBL/GenBank/DDBJ databases">
        <title>Evolutionary Origins and Diversification of the Mycorrhizal Mutualists.</title>
        <authorList>
            <consortium name="DOE Joint Genome Institute"/>
            <consortium name="Mycorrhizal Genomics Consortium"/>
            <person name="Kohler A."/>
            <person name="Kuo A."/>
            <person name="Nagy L.G."/>
            <person name="Floudas D."/>
            <person name="Copeland A."/>
            <person name="Barry K.W."/>
            <person name="Cichocki N."/>
            <person name="Veneault-Fourrey C."/>
            <person name="LaButti K."/>
            <person name="Lindquist E.A."/>
            <person name="Lipzen A."/>
            <person name="Lundell T."/>
            <person name="Morin E."/>
            <person name="Murat C."/>
            <person name="Riley R."/>
            <person name="Ohm R."/>
            <person name="Sun H."/>
            <person name="Tunlid A."/>
            <person name="Henrissat B."/>
            <person name="Grigoriev I.V."/>
            <person name="Hibbett D.S."/>
            <person name="Martin F."/>
        </authorList>
    </citation>
    <scope>NUCLEOTIDE SEQUENCE [LARGE SCALE GENOMIC DNA]</scope>
    <source>
        <strain evidence="5">MUT 4182</strain>
    </source>
</reference>
<keyword evidence="1" id="KW-0547">Nucleotide-binding</keyword>
<dbReference type="AlphaFoldDB" id="A0A0C3L7B9"/>
<name>A0A0C3L7B9_9AGAM</name>
<dbReference type="GO" id="GO:0004672">
    <property type="term" value="F:protein kinase activity"/>
    <property type="evidence" value="ECO:0007669"/>
    <property type="project" value="InterPro"/>
</dbReference>
<feature type="non-terminal residue" evidence="4">
    <location>
        <position position="1"/>
    </location>
</feature>
<dbReference type="PROSITE" id="PS00108">
    <property type="entry name" value="PROTEIN_KINASE_ST"/>
    <property type="match status" value="1"/>
</dbReference>
<dbReference type="OrthoDB" id="3236663at2759"/>